<dbReference type="EMBL" id="CAJHJT010000056">
    <property type="protein sequence ID" value="CAD7014501.1"/>
    <property type="molecule type" value="Genomic_DNA"/>
</dbReference>
<dbReference type="Proteomes" id="UP000606786">
    <property type="component" value="Unassembled WGS sequence"/>
</dbReference>
<accession>A0A811VHE3</accession>
<keyword evidence="2" id="KW-1185">Reference proteome</keyword>
<evidence type="ECO:0000313" key="2">
    <source>
        <dbReference type="Proteomes" id="UP000606786"/>
    </source>
</evidence>
<comment type="caution">
    <text evidence="1">The sequence shown here is derived from an EMBL/GenBank/DDBJ whole genome shotgun (WGS) entry which is preliminary data.</text>
</comment>
<proteinExistence type="predicted"/>
<gene>
    <name evidence="1" type="ORF">CCAP1982_LOCUS22502</name>
</gene>
<dbReference type="AlphaFoldDB" id="A0A811VHE3"/>
<organism evidence="1 2">
    <name type="scientific">Ceratitis capitata</name>
    <name type="common">Mediterranean fruit fly</name>
    <name type="synonym">Tephritis capitata</name>
    <dbReference type="NCBI Taxonomy" id="7213"/>
    <lineage>
        <taxon>Eukaryota</taxon>
        <taxon>Metazoa</taxon>
        <taxon>Ecdysozoa</taxon>
        <taxon>Arthropoda</taxon>
        <taxon>Hexapoda</taxon>
        <taxon>Insecta</taxon>
        <taxon>Pterygota</taxon>
        <taxon>Neoptera</taxon>
        <taxon>Endopterygota</taxon>
        <taxon>Diptera</taxon>
        <taxon>Brachycera</taxon>
        <taxon>Muscomorpha</taxon>
        <taxon>Tephritoidea</taxon>
        <taxon>Tephritidae</taxon>
        <taxon>Ceratitis</taxon>
        <taxon>Ceratitis</taxon>
    </lineage>
</organism>
<sequence>MPLPIRNPLKMAFSHQANTAGLLANSPPRRHSDTPSLLGDRTVAGDNLWHNSADGGGIIIASTAAATTKSPKCDIALSNQNRKKLTFDIVVFILRRQHTINTPTLQGKYLYTSDVDNVYIKEMKGIAK</sequence>
<name>A0A811VHE3_CERCA</name>
<evidence type="ECO:0000313" key="1">
    <source>
        <dbReference type="EMBL" id="CAD7014501.1"/>
    </source>
</evidence>
<reference evidence="1" key="1">
    <citation type="submission" date="2020-11" db="EMBL/GenBank/DDBJ databases">
        <authorList>
            <person name="Whitehead M."/>
        </authorList>
    </citation>
    <scope>NUCLEOTIDE SEQUENCE</scope>
    <source>
        <strain evidence="1">EGII</strain>
    </source>
</reference>
<protein>
    <submittedName>
        <fullName evidence="1">(Mediterranean fruit fly) hypothetical protein</fullName>
    </submittedName>
</protein>